<evidence type="ECO:0000256" key="1">
    <source>
        <dbReference type="SAM" id="MobiDB-lite"/>
    </source>
</evidence>
<organism evidence="2 3">
    <name type="scientific">Schizophyllum amplum</name>
    <dbReference type="NCBI Taxonomy" id="97359"/>
    <lineage>
        <taxon>Eukaryota</taxon>
        <taxon>Fungi</taxon>
        <taxon>Dikarya</taxon>
        <taxon>Basidiomycota</taxon>
        <taxon>Agaricomycotina</taxon>
        <taxon>Agaricomycetes</taxon>
        <taxon>Agaricomycetidae</taxon>
        <taxon>Agaricales</taxon>
        <taxon>Schizophyllaceae</taxon>
        <taxon>Schizophyllum</taxon>
    </lineage>
</organism>
<comment type="caution">
    <text evidence="2">The sequence shown here is derived from an EMBL/GenBank/DDBJ whole genome shotgun (WGS) entry which is preliminary data.</text>
</comment>
<evidence type="ECO:0000313" key="3">
    <source>
        <dbReference type="Proteomes" id="UP000320762"/>
    </source>
</evidence>
<keyword evidence="3" id="KW-1185">Reference proteome</keyword>
<dbReference type="EMBL" id="VDMD01000026">
    <property type="protein sequence ID" value="TRM59772.1"/>
    <property type="molecule type" value="Genomic_DNA"/>
</dbReference>
<feature type="compositionally biased region" description="Basic and acidic residues" evidence="1">
    <location>
        <begin position="281"/>
        <end position="295"/>
    </location>
</feature>
<protein>
    <submittedName>
        <fullName evidence="2">Uncharacterized protein</fullName>
    </submittedName>
</protein>
<feature type="region of interest" description="Disordered" evidence="1">
    <location>
        <begin position="141"/>
        <end position="162"/>
    </location>
</feature>
<sequence>MFSLSAVLDASSPRTHHPHCRVDGDVVDIDIVSPTHGRRVAPTLRALCLRDSRGFDFVSLAVSATVRVPVTPEMRARSRDEEDDGAAGGRAWGQRAAPPFSPDWGGGGRWRGRRLRIGAARSAATRFGDLPFVRGEAFSSKARPETAHGGGAQRHHCSFSSSAIPNRARRRCDHYENIVRPRIDALVVMWTPTTSSTPMRRVFPGNEDTECLRRASRFYHPLKASPTVASSVITVGDEYMYRRPASEAWGDGVGDEHMYRRPGSKAMSIWIAVGRAGQRPPHLELRPSISDRETPRSFISDAPRLPAAPGAERRSNVSPSDEQALRRARLSLDGDLPISYMATVQQLRRRCSGVLTMLGAYSEL</sequence>
<reference evidence="2 3" key="1">
    <citation type="journal article" date="2019" name="New Phytol.">
        <title>Comparative genomics reveals unique wood-decay strategies and fruiting body development in the Schizophyllaceae.</title>
        <authorList>
            <person name="Almasi E."/>
            <person name="Sahu N."/>
            <person name="Krizsan K."/>
            <person name="Balint B."/>
            <person name="Kovacs G.M."/>
            <person name="Kiss B."/>
            <person name="Cseklye J."/>
            <person name="Drula E."/>
            <person name="Henrissat B."/>
            <person name="Nagy I."/>
            <person name="Chovatia M."/>
            <person name="Adam C."/>
            <person name="LaButti K."/>
            <person name="Lipzen A."/>
            <person name="Riley R."/>
            <person name="Grigoriev I.V."/>
            <person name="Nagy L.G."/>
        </authorList>
    </citation>
    <scope>NUCLEOTIDE SEQUENCE [LARGE SCALE GENOMIC DNA]</scope>
    <source>
        <strain evidence="2 3">NL-1724</strain>
    </source>
</reference>
<dbReference type="Proteomes" id="UP000320762">
    <property type="component" value="Unassembled WGS sequence"/>
</dbReference>
<proteinExistence type="predicted"/>
<evidence type="ECO:0000313" key="2">
    <source>
        <dbReference type="EMBL" id="TRM59772.1"/>
    </source>
</evidence>
<accession>A0A550C4R3</accession>
<feature type="region of interest" description="Disordered" evidence="1">
    <location>
        <begin position="73"/>
        <end position="108"/>
    </location>
</feature>
<gene>
    <name evidence="2" type="ORF">BD626DRAFT_539224</name>
</gene>
<feature type="region of interest" description="Disordered" evidence="1">
    <location>
        <begin position="281"/>
        <end position="323"/>
    </location>
</feature>
<dbReference type="AlphaFoldDB" id="A0A550C4R3"/>
<name>A0A550C4R3_9AGAR</name>